<dbReference type="GO" id="GO:0008233">
    <property type="term" value="F:peptidase activity"/>
    <property type="evidence" value="ECO:0007669"/>
    <property type="project" value="UniProtKB-KW"/>
</dbReference>
<sequence>MPACVNLMPRPIFRLALMLAAALAGLAAAPARAWEPVEKVVPYAVSGTSGAALYASIGENGPVIGGDRRTIAHTTFKLTWTRDYQKRGKACVLASAVPKLTITYTLPRAGKLPPTVKARWDAFVEGIAAHERVHGAHIIEMVREIEAVSQGLSVAVDPKCEQVRVVLQAHLKRLSDRQRQRGRDFDRIEMGGGGNIQQLILELISGQ</sequence>
<reference evidence="2 3" key="1">
    <citation type="submission" date="2018-05" db="EMBL/GenBank/DDBJ databases">
        <title>Genomic Encyclopedia of Type Strains, Phase IV (KMG-IV): sequencing the most valuable type-strain genomes for metagenomic binning, comparative biology and taxonomic classification.</title>
        <authorList>
            <person name="Goeker M."/>
        </authorList>
    </citation>
    <scope>NUCLEOTIDE SEQUENCE [LARGE SCALE GENOMIC DNA]</scope>
    <source>
        <strain evidence="2 3">DSM 16791</strain>
    </source>
</reference>
<dbReference type="Pfam" id="PF06037">
    <property type="entry name" value="DUF922"/>
    <property type="match status" value="1"/>
</dbReference>
<evidence type="ECO:0000313" key="3">
    <source>
        <dbReference type="Proteomes" id="UP000246352"/>
    </source>
</evidence>
<comment type="caution">
    <text evidence="2">The sequence shown here is derived from an EMBL/GenBank/DDBJ whole genome shotgun (WGS) entry which is preliminary data.</text>
</comment>
<name>A0A317PHZ2_9HYPH</name>
<evidence type="ECO:0000256" key="1">
    <source>
        <dbReference type="SAM" id="SignalP"/>
    </source>
</evidence>
<gene>
    <name evidence="2" type="ORF">DFR52_104495</name>
</gene>
<evidence type="ECO:0000313" key="2">
    <source>
        <dbReference type="EMBL" id="PWV99202.1"/>
    </source>
</evidence>
<keyword evidence="3" id="KW-1185">Reference proteome</keyword>
<proteinExistence type="predicted"/>
<feature type="chain" id="PRO_5016443733" evidence="1">
    <location>
        <begin position="34"/>
        <end position="207"/>
    </location>
</feature>
<keyword evidence="1" id="KW-0732">Signal</keyword>
<dbReference type="RefSeq" id="WP_425351220.1">
    <property type="nucleotide sequence ID" value="NZ_QGTR01000004.1"/>
</dbReference>
<protein>
    <submittedName>
        <fullName evidence="2">Putative secreted Zn-dependent protease</fullName>
    </submittedName>
</protein>
<feature type="signal peptide" evidence="1">
    <location>
        <begin position="1"/>
        <end position="33"/>
    </location>
</feature>
<accession>A0A317PHZ2</accession>
<dbReference type="PIRSF" id="PIRSF010521">
    <property type="entry name" value="DUF922_bac"/>
    <property type="match status" value="1"/>
</dbReference>
<dbReference type="Proteomes" id="UP000246352">
    <property type="component" value="Unassembled WGS sequence"/>
</dbReference>
<keyword evidence="2" id="KW-0378">Hydrolase</keyword>
<dbReference type="AlphaFoldDB" id="A0A317PHZ2"/>
<dbReference type="GO" id="GO:0006508">
    <property type="term" value="P:proteolysis"/>
    <property type="evidence" value="ECO:0007669"/>
    <property type="project" value="UniProtKB-KW"/>
</dbReference>
<organism evidence="2 3">
    <name type="scientific">Hoeflea marina</name>
    <dbReference type="NCBI Taxonomy" id="274592"/>
    <lineage>
        <taxon>Bacteria</taxon>
        <taxon>Pseudomonadati</taxon>
        <taxon>Pseudomonadota</taxon>
        <taxon>Alphaproteobacteria</taxon>
        <taxon>Hyphomicrobiales</taxon>
        <taxon>Rhizobiaceae</taxon>
        <taxon>Hoeflea</taxon>
    </lineage>
</organism>
<dbReference type="EMBL" id="QGTR01000004">
    <property type="protein sequence ID" value="PWV99202.1"/>
    <property type="molecule type" value="Genomic_DNA"/>
</dbReference>
<keyword evidence="2" id="KW-0645">Protease</keyword>
<dbReference type="InterPro" id="IPR010321">
    <property type="entry name" value="DUF922"/>
</dbReference>